<dbReference type="AlphaFoldDB" id="A0A812Y2P4"/>
<feature type="compositionally biased region" description="Basic residues" evidence="1">
    <location>
        <begin position="209"/>
        <end position="227"/>
    </location>
</feature>
<dbReference type="EMBL" id="CAJNJA010040054">
    <property type="protein sequence ID" value="CAE7762534.1"/>
    <property type="molecule type" value="Genomic_DNA"/>
</dbReference>
<keyword evidence="3" id="KW-1185">Reference proteome</keyword>
<gene>
    <name evidence="2" type="ORF">SNEC2469_LOCUS22197</name>
</gene>
<proteinExistence type="predicted"/>
<reference evidence="2" key="1">
    <citation type="submission" date="2021-02" db="EMBL/GenBank/DDBJ databases">
        <authorList>
            <person name="Dougan E. K."/>
            <person name="Rhodes N."/>
            <person name="Thang M."/>
            <person name="Chan C."/>
        </authorList>
    </citation>
    <scope>NUCLEOTIDE SEQUENCE</scope>
</reference>
<feature type="compositionally biased region" description="Low complexity" evidence="1">
    <location>
        <begin position="105"/>
        <end position="115"/>
    </location>
</feature>
<accession>A0A812Y2P4</accession>
<sequence length="289" mass="31527">MAQLFTAVFRRSYAATDYPDLAEHHPKPDFEIRYKSKMPSKKRMKIPATEIEADADRDRPVPLADDASASFRSTSSTSTLSIVSVNDVAVPAGWPHDAQPAFGQSLSSSSSLSSLGGHAAHPQPEPSNGRVLMRGVSADKNGGASPYSRHVQLTKSLVQEAAGKLGVELTVPLTRDMQKEVSDAAKEQWSKRPKPAADENEAAAAIGKSKARAAPKEKARAKKTTKRKVAEAEVPASMEHPVDRLNAQLRDFEDDKGQEFDATKNTWGKVSDELKKKLKPLIYKMEKPL</sequence>
<evidence type="ECO:0000256" key="1">
    <source>
        <dbReference type="SAM" id="MobiDB-lite"/>
    </source>
</evidence>
<evidence type="ECO:0000313" key="3">
    <source>
        <dbReference type="Proteomes" id="UP000601435"/>
    </source>
</evidence>
<feature type="region of interest" description="Disordered" evidence="1">
    <location>
        <begin position="36"/>
        <end position="70"/>
    </location>
</feature>
<dbReference type="Proteomes" id="UP000601435">
    <property type="component" value="Unassembled WGS sequence"/>
</dbReference>
<protein>
    <submittedName>
        <fullName evidence="2">Uncharacterized protein</fullName>
    </submittedName>
</protein>
<comment type="caution">
    <text evidence="2">The sequence shown here is derived from an EMBL/GenBank/DDBJ whole genome shotgun (WGS) entry which is preliminary data.</text>
</comment>
<feature type="region of interest" description="Disordered" evidence="1">
    <location>
        <begin position="179"/>
        <end position="242"/>
    </location>
</feature>
<evidence type="ECO:0000313" key="2">
    <source>
        <dbReference type="EMBL" id="CAE7762534.1"/>
    </source>
</evidence>
<feature type="compositionally biased region" description="Basic residues" evidence="1">
    <location>
        <begin position="36"/>
        <end position="45"/>
    </location>
</feature>
<feature type="compositionally biased region" description="Basic and acidic residues" evidence="1">
    <location>
        <begin position="179"/>
        <end position="190"/>
    </location>
</feature>
<feature type="region of interest" description="Disordered" evidence="1">
    <location>
        <begin position="100"/>
        <end position="147"/>
    </location>
</feature>
<name>A0A812Y2P4_9DINO</name>
<organism evidence="2 3">
    <name type="scientific">Symbiodinium necroappetens</name>
    <dbReference type="NCBI Taxonomy" id="1628268"/>
    <lineage>
        <taxon>Eukaryota</taxon>
        <taxon>Sar</taxon>
        <taxon>Alveolata</taxon>
        <taxon>Dinophyceae</taxon>
        <taxon>Suessiales</taxon>
        <taxon>Symbiodiniaceae</taxon>
        <taxon>Symbiodinium</taxon>
    </lineage>
</organism>